<proteinExistence type="predicted"/>
<dbReference type="AlphaFoldDB" id="C5FC32"/>
<feature type="region of interest" description="Disordered" evidence="1">
    <location>
        <begin position="126"/>
        <end position="166"/>
    </location>
</feature>
<organism evidence="2 3">
    <name type="scientific">Arthroderma otae (strain ATCC MYA-4605 / CBS 113480)</name>
    <name type="common">Microsporum canis</name>
    <dbReference type="NCBI Taxonomy" id="554155"/>
    <lineage>
        <taxon>Eukaryota</taxon>
        <taxon>Fungi</taxon>
        <taxon>Dikarya</taxon>
        <taxon>Ascomycota</taxon>
        <taxon>Pezizomycotina</taxon>
        <taxon>Eurotiomycetes</taxon>
        <taxon>Eurotiomycetidae</taxon>
        <taxon>Onygenales</taxon>
        <taxon>Arthrodermataceae</taxon>
        <taxon>Microsporum</taxon>
    </lineage>
</organism>
<dbReference type="EMBL" id="DS995701">
    <property type="protein sequence ID" value="EEQ27455.1"/>
    <property type="molecule type" value="Genomic_DNA"/>
</dbReference>
<accession>C5FC32</accession>
<dbReference type="RefSeq" id="XP_002850239.1">
    <property type="nucleotide sequence ID" value="XM_002850193.1"/>
</dbReference>
<name>C5FC32_ARTOC</name>
<reference evidence="3" key="1">
    <citation type="journal article" date="2012" name="MBio">
        <title>Comparative genome analysis of Trichophyton rubrum and related dermatophytes reveals candidate genes involved in infection.</title>
        <authorList>
            <person name="Martinez D.A."/>
            <person name="Oliver B.G."/>
            <person name="Graeser Y."/>
            <person name="Goldberg J.M."/>
            <person name="Li W."/>
            <person name="Martinez-Rossi N.M."/>
            <person name="Monod M."/>
            <person name="Shelest E."/>
            <person name="Barton R.C."/>
            <person name="Birch E."/>
            <person name="Brakhage A.A."/>
            <person name="Chen Z."/>
            <person name="Gurr S.J."/>
            <person name="Heiman D."/>
            <person name="Heitman J."/>
            <person name="Kosti I."/>
            <person name="Rossi A."/>
            <person name="Saif S."/>
            <person name="Samalova M."/>
            <person name="Saunders C.W."/>
            <person name="Shea T."/>
            <person name="Summerbell R.C."/>
            <person name="Xu J."/>
            <person name="Young S."/>
            <person name="Zeng Q."/>
            <person name="Birren B.W."/>
            <person name="Cuomo C.A."/>
            <person name="White T.C."/>
        </authorList>
    </citation>
    <scope>NUCLEOTIDE SEQUENCE [LARGE SCALE GENOMIC DNA]</scope>
    <source>
        <strain evidence="3">ATCC MYA-4605 / CBS 113480</strain>
    </source>
</reference>
<dbReference type="GeneID" id="9225300"/>
<keyword evidence="3" id="KW-1185">Reference proteome</keyword>
<dbReference type="Proteomes" id="UP000002035">
    <property type="component" value="Unassembled WGS sequence"/>
</dbReference>
<gene>
    <name evidence="2" type="ORF">MCYG_00343</name>
</gene>
<evidence type="ECO:0000256" key="1">
    <source>
        <dbReference type="SAM" id="MobiDB-lite"/>
    </source>
</evidence>
<sequence>MSVPYMPTTEREAGDLSEEGCLGAQIKVLLLSLRCSLLRTVELLQDGVARSRGLKLSLYQPNEGADRYKSMSGLDCQILCVDCLCSRFFSYYIVVVVKKKNDVFFSFDINKEDRKSAYVMTTFRSQRERRRRERHEEGSEKPTANRSSFSLSPQLDPFEVEGLSPM</sequence>
<protein>
    <submittedName>
        <fullName evidence="2">Uncharacterized protein</fullName>
    </submittedName>
</protein>
<feature type="compositionally biased region" description="Polar residues" evidence="1">
    <location>
        <begin position="142"/>
        <end position="153"/>
    </location>
</feature>
<evidence type="ECO:0000313" key="2">
    <source>
        <dbReference type="EMBL" id="EEQ27455.1"/>
    </source>
</evidence>
<dbReference type="HOGENOM" id="CLU_1602295_0_0_1"/>
<dbReference type="VEuPathDB" id="FungiDB:MCYG_00343"/>
<evidence type="ECO:0000313" key="3">
    <source>
        <dbReference type="Proteomes" id="UP000002035"/>
    </source>
</evidence>